<dbReference type="Proteomes" id="UP000036403">
    <property type="component" value="Unassembled WGS sequence"/>
</dbReference>
<evidence type="ECO:0000313" key="2">
    <source>
        <dbReference type="EMBL" id="KMQ85913.1"/>
    </source>
</evidence>
<dbReference type="PaxDb" id="67767-A0A0J7K5Z1"/>
<keyword evidence="3" id="KW-1185">Reference proteome</keyword>
<reference evidence="2 3" key="1">
    <citation type="submission" date="2015-04" db="EMBL/GenBank/DDBJ databases">
        <title>Lasius niger genome sequencing.</title>
        <authorList>
            <person name="Konorov E.A."/>
            <person name="Nikitin M.A."/>
            <person name="Kirill M.V."/>
            <person name="Chang P."/>
        </authorList>
    </citation>
    <scope>NUCLEOTIDE SEQUENCE [LARGE SCALE GENOMIC DNA]</scope>
    <source>
        <tissue evidence="2">Whole</tissue>
    </source>
</reference>
<evidence type="ECO:0000313" key="3">
    <source>
        <dbReference type="Proteomes" id="UP000036403"/>
    </source>
</evidence>
<dbReference type="AlphaFoldDB" id="A0A0J7K5Z1"/>
<accession>A0A0J7K5Z1</accession>
<proteinExistence type="predicted"/>
<evidence type="ECO:0000256" key="1">
    <source>
        <dbReference type="SAM" id="MobiDB-lite"/>
    </source>
</evidence>
<sequence>MPVTEMIVNSTPISNTAPSATGMLICWPSTRLKAVKAVNEIAQPMAIGRLAHSPISSEPRPATRQVETNTAAGGKPALPSMLGTTITEYTIARKVVSPATTS</sequence>
<dbReference type="EMBL" id="LBMM01012931">
    <property type="protein sequence ID" value="KMQ85913.1"/>
    <property type="molecule type" value="Genomic_DNA"/>
</dbReference>
<feature type="region of interest" description="Disordered" evidence="1">
    <location>
        <begin position="51"/>
        <end position="79"/>
    </location>
</feature>
<organism evidence="2 3">
    <name type="scientific">Lasius niger</name>
    <name type="common">Black garden ant</name>
    <dbReference type="NCBI Taxonomy" id="67767"/>
    <lineage>
        <taxon>Eukaryota</taxon>
        <taxon>Metazoa</taxon>
        <taxon>Ecdysozoa</taxon>
        <taxon>Arthropoda</taxon>
        <taxon>Hexapoda</taxon>
        <taxon>Insecta</taxon>
        <taxon>Pterygota</taxon>
        <taxon>Neoptera</taxon>
        <taxon>Endopterygota</taxon>
        <taxon>Hymenoptera</taxon>
        <taxon>Apocrita</taxon>
        <taxon>Aculeata</taxon>
        <taxon>Formicoidea</taxon>
        <taxon>Formicidae</taxon>
        <taxon>Formicinae</taxon>
        <taxon>Lasius</taxon>
        <taxon>Lasius</taxon>
    </lineage>
</organism>
<gene>
    <name evidence="2" type="ORF">RF55_15269</name>
</gene>
<protein>
    <submittedName>
        <fullName evidence="2">Run domain beclin-1 interacting and cysteine-rich containing protein isoform x1</fullName>
    </submittedName>
</protein>
<comment type="caution">
    <text evidence="2">The sequence shown here is derived from an EMBL/GenBank/DDBJ whole genome shotgun (WGS) entry which is preliminary data.</text>
</comment>
<name>A0A0J7K5Z1_LASNI</name>